<keyword evidence="6" id="KW-0653">Protein transport</keyword>
<evidence type="ECO:0000256" key="9">
    <source>
        <dbReference type="ARBA" id="ARBA00023136"/>
    </source>
</evidence>
<sequence length="130" mass="14139">MELLFPLLILALLVPMFMGIRRQKKEMAKVSELQQSLSVGDRVITTAGLHGLVDDLTDDTVDLEIAPGIITTWSRVVVREVVADEDETDELAETAGIDHDETVDAGARVDALENGRTTDPDAAAPRLTKD</sequence>
<evidence type="ECO:0000256" key="5">
    <source>
        <dbReference type="ARBA" id="ARBA00022692"/>
    </source>
</evidence>
<keyword evidence="7" id="KW-1133">Transmembrane helix</keyword>
<dbReference type="RefSeq" id="WP_082833819.1">
    <property type="nucleotide sequence ID" value="NZ_FOJN01000005.1"/>
</dbReference>
<evidence type="ECO:0000256" key="10">
    <source>
        <dbReference type="SAM" id="MobiDB-lite"/>
    </source>
</evidence>
<evidence type="ECO:0000313" key="13">
    <source>
        <dbReference type="Proteomes" id="UP000182054"/>
    </source>
</evidence>
<evidence type="ECO:0000313" key="11">
    <source>
        <dbReference type="EMBL" id="MBY6319464.1"/>
    </source>
</evidence>
<comment type="subcellular location">
    <subcellularLocation>
        <location evidence="1">Cell membrane</location>
        <topology evidence="1">Single-pass membrane protein</topology>
    </subcellularLocation>
</comment>
<dbReference type="GO" id="GO:0015031">
    <property type="term" value="P:protein transport"/>
    <property type="evidence" value="ECO:0007669"/>
    <property type="project" value="UniProtKB-KW"/>
</dbReference>
<gene>
    <name evidence="11" type="primary">yajC</name>
    <name evidence="11" type="ORF">HQ605_01365</name>
    <name evidence="12" type="ORF">SAMN05444374_105139</name>
</gene>
<comment type="similarity">
    <text evidence="2">Belongs to the YajC family.</text>
</comment>
<dbReference type="InterPro" id="IPR003849">
    <property type="entry name" value="Preprotein_translocase_YajC"/>
</dbReference>
<keyword evidence="5" id="KW-0812">Transmembrane</keyword>
<dbReference type="GeneID" id="85487758"/>
<protein>
    <submittedName>
        <fullName evidence="12">Preprotein translocase subunit YajC</fullName>
    </submittedName>
</protein>
<name>A0A1I0TBI4_9NOCA</name>
<keyword evidence="8" id="KW-0811">Translocation</keyword>
<dbReference type="Proteomes" id="UP001520140">
    <property type="component" value="Unassembled WGS sequence"/>
</dbReference>
<reference evidence="11 14" key="2">
    <citation type="submission" date="2020-06" db="EMBL/GenBank/DDBJ databases">
        <title>Taxonomy, biology and ecology of Rhodococcus bacteria occurring in California pistachio and other woody hosts as revealed by genome sequence analyses.</title>
        <authorList>
            <person name="Gai Y."/>
            <person name="Riely B."/>
        </authorList>
    </citation>
    <scope>NUCLEOTIDE SEQUENCE [LARGE SCALE GENOMIC DNA]</scope>
    <source>
        <strain evidence="11 14">BP-284</strain>
    </source>
</reference>
<feature type="region of interest" description="Disordered" evidence="10">
    <location>
        <begin position="88"/>
        <end position="130"/>
    </location>
</feature>
<evidence type="ECO:0000256" key="3">
    <source>
        <dbReference type="ARBA" id="ARBA00022448"/>
    </source>
</evidence>
<accession>A0A1I0TBI4</accession>
<keyword evidence="3" id="KW-0813">Transport</keyword>
<evidence type="ECO:0000256" key="7">
    <source>
        <dbReference type="ARBA" id="ARBA00022989"/>
    </source>
</evidence>
<evidence type="ECO:0000256" key="1">
    <source>
        <dbReference type="ARBA" id="ARBA00004162"/>
    </source>
</evidence>
<evidence type="ECO:0000313" key="12">
    <source>
        <dbReference type="EMBL" id="SFA49148.1"/>
    </source>
</evidence>
<dbReference type="EMBL" id="JABUKG010000001">
    <property type="protein sequence ID" value="MBY6319464.1"/>
    <property type="molecule type" value="Genomic_DNA"/>
</dbReference>
<dbReference type="EMBL" id="FOJN01000005">
    <property type="protein sequence ID" value="SFA49148.1"/>
    <property type="molecule type" value="Genomic_DNA"/>
</dbReference>
<keyword evidence="14" id="KW-1185">Reference proteome</keyword>
<dbReference type="OrthoDB" id="2200301at2"/>
<evidence type="ECO:0000313" key="14">
    <source>
        <dbReference type="Proteomes" id="UP001520140"/>
    </source>
</evidence>
<evidence type="ECO:0000256" key="2">
    <source>
        <dbReference type="ARBA" id="ARBA00006742"/>
    </source>
</evidence>
<evidence type="ECO:0000256" key="8">
    <source>
        <dbReference type="ARBA" id="ARBA00023010"/>
    </source>
</evidence>
<keyword evidence="9" id="KW-0472">Membrane</keyword>
<proteinExistence type="inferred from homology"/>
<dbReference type="GO" id="GO:0005886">
    <property type="term" value="C:plasma membrane"/>
    <property type="evidence" value="ECO:0007669"/>
    <property type="project" value="UniProtKB-SubCell"/>
</dbReference>
<dbReference type="AlphaFoldDB" id="A0A1I0TBI4"/>
<dbReference type="Pfam" id="PF02699">
    <property type="entry name" value="YajC"/>
    <property type="match status" value="1"/>
</dbReference>
<dbReference type="NCBIfam" id="TIGR00739">
    <property type="entry name" value="yajC"/>
    <property type="match status" value="1"/>
</dbReference>
<dbReference type="SMART" id="SM01323">
    <property type="entry name" value="YajC"/>
    <property type="match status" value="1"/>
</dbReference>
<evidence type="ECO:0000256" key="6">
    <source>
        <dbReference type="ARBA" id="ARBA00022927"/>
    </source>
</evidence>
<dbReference type="Proteomes" id="UP000182054">
    <property type="component" value="Unassembled WGS sequence"/>
</dbReference>
<dbReference type="PANTHER" id="PTHR33909:SF1">
    <property type="entry name" value="SEC TRANSLOCON ACCESSORY COMPLEX SUBUNIT YAJC"/>
    <property type="match status" value="1"/>
</dbReference>
<evidence type="ECO:0000256" key="4">
    <source>
        <dbReference type="ARBA" id="ARBA00022475"/>
    </source>
</evidence>
<reference evidence="12 13" key="1">
    <citation type="submission" date="2016-10" db="EMBL/GenBank/DDBJ databases">
        <authorList>
            <person name="de Groot N.N."/>
        </authorList>
    </citation>
    <scope>NUCLEOTIDE SEQUENCE [LARGE SCALE GENOMIC DNA]</scope>
    <source>
        <strain evidence="12 13">DSM 44908</strain>
    </source>
</reference>
<dbReference type="PANTHER" id="PTHR33909">
    <property type="entry name" value="SEC TRANSLOCON ACCESSORY COMPLEX SUBUNIT YAJC"/>
    <property type="match status" value="1"/>
</dbReference>
<feature type="compositionally biased region" description="Basic and acidic residues" evidence="10">
    <location>
        <begin position="110"/>
        <end position="119"/>
    </location>
</feature>
<keyword evidence="4" id="KW-1003">Cell membrane</keyword>
<organism evidence="12 13">
    <name type="scientific">Rhodococcoides kroppenstedtii</name>
    <dbReference type="NCBI Taxonomy" id="293050"/>
    <lineage>
        <taxon>Bacteria</taxon>
        <taxon>Bacillati</taxon>
        <taxon>Actinomycetota</taxon>
        <taxon>Actinomycetes</taxon>
        <taxon>Mycobacteriales</taxon>
        <taxon>Nocardiaceae</taxon>
        <taxon>Rhodococcoides</taxon>
    </lineage>
</organism>